<feature type="region of interest" description="Disordered" evidence="1">
    <location>
        <begin position="97"/>
        <end position="124"/>
    </location>
</feature>
<name>A0A9P5X6N8_9AGAR</name>
<feature type="signal peptide" evidence="2">
    <location>
        <begin position="1"/>
        <end position="22"/>
    </location>
</feature>
<comment type="caution">
    <text evidence="3">The sequence shown here is derived from an EMBL/GenBank/DDBJ whole genome shotgun (WGS) entry which is preliminary data.</text>
</comment>
<evidence type="ECO:0000313" key="4">
    <source>
        <dbReference type="Proteomes" id="UP000807342"/>
    </source>
</evidence>
<evidence type="ECO:0000256" key="2">
    <source>
        <dbReference type="SAM" id="SignalP"/>
    </source>
</evidence>
<organism evidence="3 4">
    <name type="scientific">Macrolepiota fuliginosa MF-IS2</name>
    <dbReference type="NCBI Taxonomy" id="1400762"/>
    <lineage>
        <taxon>Eukaryota</taxon>
        <taxon>Fungi</taxon>
        <taxon>Dikarya</taxon>
        <taxon>Basidiomycota</taxon>
        <taxon>Agaricomycotina</taxon>
        <taxon>Agaricomycetes</taxon>
        <taxon>Agaricomycetidae</taxon>
        <taxon>Agaricales</taxon>
        <taxon>Agaricineae</taxon>
        <taxon>Agaricaceae</taxon>
        <taxon>Macrolepiota</taxon>
    </lineage>
</organism>
<evidence type="ECO:0000313" key="3">
    <source>
        <dbReference type="EMBL" id="KAF9445519.1"/>
    </source>
</evidence>
<keyword evidence="2" id="KW-0732">Signal</keyword>
<proteinExistence type="predicted"/>
<protein>
    <submittedName>
        <fullName evidence="3">Uncharacterized protein</fullName>
    </submittedName>
</protein>
<keyword evidence="4" id="KW-1185">Reference proteome</keyword>
<gene>
    <name evidence="3" type="ORF">P691DRAFT_264327</name>
</gene>
<evidence type="ECO:0000256" key="1">
    <source>
        <dbReference type="SAM" id="MobiDB-lite"/>
    </source>
</evidence>
<sequence length="148" mass="16721">MKLIYIYLAALILSITFPPTLSRNLPRPPSTMPLNCPGCKFDAERQRKRQEKCRPEKPQIQTAVNSFVEPDLEPEGLTLLEKLRMSEYSRIMKEVIEQNRSGSGTEVEGEGRDGRRGMKASEQGCINEIDKELTSELAFVDSSSTSRK</sequence>
<dbReference type="AlphaFoldDB" id="A0A9P5X6N8"/>
<feature type="chain" id="PRO_5040407809" evidence="2">
    <location>
        <begin position="23"/>
        <end position="148"/>
    </location>
</feature>
<accession>A0A9P5X6N8</accession>
<reference evidence="3" key="1">
    <citation type="submission" date="2020-11" db="EMBL/GenBank/DDBJ databases">
        <authorList>
            <consortium name="DOE Joint Genome Institute"/>
            <person name="Ahrendt S."/>
            <person name="Riley R."/>
            <person name="Andreopoulos W."/>
            <person name="Labutti K."/>
            <person name="Pangilinan J."/>
            <person name="Ruiz-Duenas F.J."/>
            <person name="Barrasa J.M."/>
            <person name="Sanchez-Garcia M."/>
            <person name="Camarero S."/>
            <person name="Miyauchi S."/>
            <person name="Serrano A."/>
            <person name="Linde D."/>
            <person name="Babiker R."/>
            <person name="Drula E."/>
            <person name="Ayuso-Fernandez I."/>
            <person name="Pacheco R."/>
            <person name="Padilla G."/>
            <person name="Ferreira P."/>
            <person name="Barriuso J."/>
            <person name="Kellner H."/>
            <person name="Castanera R."/>
            <person name="Alfaro M."/>
            <person name="Ramirez L."/>
            <person name="Pisabarro A.G."/>
            <person name="Kuo A."/>
            <person name="Tritt A."/>
            <person name="Lipzen A."/>
            <person name="He G."/>
            <person name="Yan M."/>
            <person name="Ng V."/>
            <person name="Cullen D."/>
            <person name="Martin F."/>
            <person name="Rosso M.-N."/>
            <person name="Henrissat B."/>
            <person name="Hibbett D."/>
            <person name="Martinez A.T."/>
            <person name="Grigoriev I.V."/>
        </authorList>
    </citation>
    <scope>NUCLEOTIDE SEQUENCE</scope>
    <source>
        <strain evidence="3">MF-IS2</strain>
    </source>
</reference>
<dbReference type="Proteomes" id="UP000807342">
    <property type="component" value="Unassembled WGS sequence"/>
</dbReference>
<dbReference type="EMBL" id="MU151296">
    <property type="protein sequence ID" value="KAF9445519.1"/>
    <property type="molecule type" value="Genomic_DNA"/>
</dbReference>